<dbReference type="KEGG" id="tpaf:A3L08_09515"/>
<evidence type="ECO:0000256" key="1">
    <source>
        <dbReference type="SAM" id="Phobius"/>
    </source>
</evidence>
<organism evidence="2 3">
    <name type="scientific">Thermococcus pacificus</name>
    <dbReference type="NCBI Taxonomy" id="71998"/>
    <lineage>
        <taxon>Archaea</taxon>
        <taxon>Methanobacteriati</taxon>
        <taxon>Methanobacteriota</taxon>
        <taxon>Thermococci</taxon>
        <taxon>Thermococcales</taxon>
        <taxon>Thermococcaceae</taxon>
        <taxon>Thermococcus</taxon>
    </lineage>
</organism>
<evidence type="ECO:0000313" key="3">
    <source>
        <dbReference type="Proteomes" id="UP000197418"/>
    </source>
</evidence>
<dbReference type="RefSeq" id="WP_088854782.1">
    <property type="nucleotide sequence ID" value="NZ_CP015102.1"/>
</dbReference>
<accession>A0A218P9T1</accession>
<name>A0A218P9T1_9EURY</name>
<proteinExistence type="predicted"/>
<dbReference type="EMBL" id="CP015102">
    <property type="protein sequence ID" value="ASJ07539.1"/>
    <property type="molecule type" value="Genomic_DNA"/>
</dbReference>
<gene>
    <name evidence="2" type="ORF">A3L08_09515</name>
</gene>
<dbReference type="OrthoDB" id="98753at2157"/>
<keyword evidence="1" id="KW-0812">Transmembrane</keyword>
<reference evidence="2 3" key="1">
    <citation type="submission" date="2016-04" db="EMBL/GenBank/DDBJ databases">
        <title>Complete genome sequence of Thermococcus pacificus type strain P4.</title>
        <authorList>
            <person name="Oger P.M."/>
        </authorList>
    </citation>
    <scope>NUCLEOTIDE SEQUENCE [LARGE SCALE GENOMIC DNA]</scope>
    <source>
        <strain evidence="2 3">P-4</strain>
    </source>
</reference>
<evidence type="ECO:0000313" key="2">
    <source>
        <dbReference type="EMBL" id="ASJ07539.1"/>
    </source>
</evidence>
<dbReference type="AlphaFoldDB" id="A0A218P9T1"/>
<keyword evidence="1" id="KW-1133">Transmembrane helix</keyword>
<keyword evidence="1" id="KW-0472">Membrane</keyword>
<dbReference type="Proteomes" id="UP000197418">
    <property type="component" value="Chromosome"/>
</dbReference>
<keyword evidence="3" id="KW-1185">Reference proteome</keyword>
<sequence>MNRVGRPEFLVLMLILISLSSEAMALSVEMGLDEVLLVDGQVVTFDVANGGSLILLHVDAGNRSYSPVLRFGENLTVDGVTYAVGSFDPSTLRLRLHVSGNYSSVRVMKKHDFDVKVIEAFDTYVKLNVTSNGFYPLNGTLKVYSGGILLKEVPIELDCGESILLKLSPPSSPLTLVMEEQGISKTVSITKFDKQVSIERIWSNGSPVVELFNRGDPVNATVKLLYNGLTAETKRVELRRGSNTVAFSSPVAQGMVLVDYGALAQESFYLKPALLVLDGVQKNRSVLVVRLRNAGEVTFRGTVSALQNGVIVGNPLSRDVEIKPGELVEVEFEVPSDASYLTLTATSEIGGFSFPVMLGSEGIQVEAQSGSIRVPLGGRGAYILMLKGSGRVRLGIEGLPESMHYSFYAGESEIRELNVDGAAQVSLVLTVPNLPSGFSLGEPITFNVTVYTDDGTRVLPLELEVYGLGLLPVYGDNWLAKMNYTAETHFVGIPYRFAGADLTPPLAFEEWPGEKIAIAYGEYVQQGADLTVHVLSKSGGILHSSEQRKGMADYVVFNETDFMLMLEGDRFRGILLVADYMNGPGNLSFEVSPKEFGTGIRTFIINATGIRGKRLNLKVHSDSPVEIRAYYFTLNDERKDFDPLSSDFKGVFRGRGTSVEGSVNIRPYEDFIAVSIVGAGNVSIEMVPESVPVQAGGLGKYAGYLLIAGLLVLLGLFVYLERRLG</sequence>
<dbReference type="GeneID" id="33316509"/>
<feature type="transmembrane region" description="Helical" evidence="1">
    <location>
        <begin position="701"/>
        <end position="720"/>
    </location>
</feature>
<protein>
    <submittedName>
        <fullName evidence="2">Uncharacterized protein</fullName>
    </submittedName>
</protein>